<dbReference type="PANTHER" id="PTHR30265">
    <property type="entry name" value="RHO-INTERACTING TRANSCRIPTION TERMINATION FACTOR NUSG"/>
    <property type="match status" value="1"/>
</dbReference>
<evidence type="ECO:0000313" key="6">
    <source>
        <dbReference type="EMBL" id="TIC78993.1"/>
    </source>
</evidence>
<protein>
    <recommendedName>
        <fullName evidence="4">Transcription antitermination protein RfaH</fullName>
    </recommendedName>
</protein>
<dbReference type="GO" id="GO:0005829">
    <property type="term" value="C:cytosol"/>
    <property type="evidence" value="ECO:0007669"/>
    <property type="project" value="TreeGrafter"/>
</dbReference>
<dbReference type="PANTHER" id="PTHR30265:SF7">
    <property type="entry name" value="TRANSCRIPTION ANTITERMINATION PROTEIN RFAH"/>
    <property type="match status" value="1"/>
</dbReference>
<dbReference type="NCBIfam" id="TIGR01955">
    <property type="entry name" value="RfaH"/>
    <property type="match status" value="1"/>
</dbReference>
<feature type="domain" description="NusG-like N-terminal" evidence="5">
    <location>
        <begin position="8"/>
        <end position="109"/>
    </location>
</feature>
<evidence type="ECO:0000256" key="1">
    <source>
        <dbReference type="ARBA" id="ARBA00022814"/>
    </source>
</evidence>
<dbReference type="InterPro" id="IPR043425">
    <property type="entry name" value="NusG-like"/>
</dbReference>
<keyword evidence="7" id="KW-1185">Reference proteome</keyword>
<keyword evidence="4" id="KW-0238">DNA-binding</keyword>
<keyword evidence="1 4" id="KW-0889">Transcription antitermination</keyword>
<dbReference type="AlphaFoldDB" id="A0A4V4N790"/>
<evidence type="ECO:0000313" key="7">
    <source>
        <dbReference type="Proteomes" id="UP000308891"/>
    </source>
</evidence>
<evidence type="ECO:0000256" key="4">
    <source>
        <dbReference type="HAMAP-Rule" id="MF_00951"/>
    </source>
</evidence>
<comment type="subunit">
    <text evidence="4">Interacts with both the nontemplate DNA and the RNA polymerase (RNAP).</text>
</comment>
<dbReference type="SMART" id="SM00738">
    <property type="entry name" value="NGN"/>
    <property type="match status" value="1"/>
</dbReference>
<dbReference type="RefSeq" id="WP_136555469.1">
    <property type="nucleotide sequence ID" value="NZ_STGJ01000020.1"/>
</dbReference>
<dbReference type="CDD" id="cd09892">
    <property type="entry name" value="NGN_SP_RfaH"/>
    <property type="match status" value="1"/>
</dbReference>
<dbReference type="Pfam" id="PF02357">
    <property type="entry name" value="NusG"/>
    <property type="match status" value="1"/>
</dbReference>
<sequence>MPQNPAPQLAWYLVHTKPRQEAKALLNLTQQGYTCYLPLISVEKLRRGKAQQVSEALFPRYLFIHLDSSEGGRSWAPIRSTLGVSTLVQFGGQPAKVDDALIEQLRTHEAALPAATLFAPGETVRITEGPFTGLNAVYQCSDAEQRSLVLLELLHKQVKLRIDTARLGKSA</sequence>
<reference evidence="6 7" key="1">
    <citation type="submission" date="2019-04" db="EMBL/GenBank/DDBJ databases">
        <title>Crenobacter sp. nov.</title>
        <authorList>
            <person name="Shi S."/>
        </authorList>
    </citation>
    <scope>NUCLEOTIDE SEQUENCE [LARGE SCALE GENOMIC DNA]</scope>
    <source>
        <strain evidence="6 7">GY 70310</strain>
    </source>
</reference>
<dbReference type="EMBL" id="STGJ01000020">
    <property type="protein sequence ID" value="TIC78993.1"/>
    <property type="molecule type" value="Genomic_DNA"/>
</dbReference>
<dbReference type="InterPro" id="IPR036735">
    <property type="entry name" value="NGN_dom_sf"/>
</dbReference>
<keyword evidence="2 4" id="KW-0805">Transcription regulation</keyword>
<evidence type="ECO:0000256" key="3">
    <source>
        <dbReference type="ARBA" id="ARBA00023163"/>
    </source>
</evidence>
<dbReference type="InterPro" id="IPR010215">
    <property type="entry name" value="Transcription_antiterm_RfaH"/>
</dbReference>
<dbReference type="Gene3D" id="3.30.70.940">
    <property type="entry name" value="NusG, N-terminal domain"/>
    <property type="match status" value="1"/>
</dbReference>
<gene>
    <name evidence="4 6" type="primary">rfaH</name>
    <name evidence="6" type="ORF">E5K04_14645</name>
</gene>
<comment type="function">
    <text evidence="4">Enhances distal genes transcription elongation in a specialized subset of operons that encode extracytoplasmic components.</text>
</comment>
<accession>A0A4V4N790</accession>
<comment type="similarity">
    <text evidence="4">Belongs to the RfaH family.</text>
</comment>
<dbReference type="InterPro" id="IPR008991">
    <property type="entry name" value="Translation_prot_SH3-like_sf"/>
</dbReference>
<evidence type="ECO:0000259" key="5">
    <source>
        <dbReference type="SMART" id="SM00738"/>
    </source>
</evidence>
<dbReference type="SUPFAM" id="SSF82679">
    <property type="entry name" value="N-utilization substance G protein NusG, N-terminal domain"/>
    <property type="match status" value="1"/>
</dbReference>
<evidence type="ECO:0000256" key="2">
    <source>
        <dbReference type="ARBA" id="ARBA00023015"/>
    </source>
</evidence>
<dbReference type="GO" id="GO:0003677">
    <property type="term" value="F:DNA binding"/>
    <property type="evidence" value="ECO:0007669"/>
    <property type="project" value="UniProtKB-UniRule"/>
</dbReference>
<dbReference type="SUPFAM" id="SSF50104">
    <property type="entry name" value="Translation proteins SH3-like domain"/>
    <property type="match status" value="1"/>
</dbReference>
<dbReference type="InterPro" id="IPR006645">
    <property type="entry name" value="NGN-like_dom"/>
</dbReference>
<dbReference type="NCBIfam" id="NF006534">
    <property type="entry name" value="PRK09014.1"/>
    <property type="match status" value="1"/>
</dbReference>
<dbReference type="Proteomes" id="UP000308891">
    <property type="component" value="Unassembled WGS sequence"/>
</dbReference>
<organism evidence="6 7">
    <name type="scientific">Crenobacter intestini</name>
    <dbReference type="NCBI Taxonomy" id="2563443"/>
    <lineage>
        <taxon>Bacteria</taxon>
        <taxon>Pseudomonadati</taxon>
        <taxon>Pseudomonadota</taxon>
        <taxon>Betaproteobacteria</taxon>
        <taxon>Neisseriales</taxon>
        <taxon>Neisseriaceae</taxon>
        <taxon>Crenobacter</taxon>
    </lineage>
</organism>
<dbReference type="OrthoDB" id="9790639at2"/>
<keyword evidence="3 4" id="KW-0804">Transcription</keyword>
<dbReference type="GO" id="GO:0006354">
    <property type="term" value="P:DNA-templated transcription elongation"/>
    <property type="evidence" value="ECO:0007669"/>
    <property type="project" value="InterPro"/>
</dbReference>
<dbReference type="HAMAP" id="MF_00951">
    <property type="entry name" value="RfaH"/>
    <property type="match status" value="1"/>
</dbReference>
<proteinExistence type="inferred from homology"/>
<comment type="caution">
    <text evidence="6">The sequence shown here is derived from an EMBL/GenBank/DDBJ whole genome shotgun (WGS) entry which is preliminary data.</text>
</comment>
<dbReference type="GO" id="GO:0001073">
    <property type="term" value="F:transcription antitermination factor activity, DNA binding"/>
    <property type="evidence" value="ECO:0007669"/>
    <property type="project" value="UniProtKB-UniRule"/>
</dbReference>
<name>A0A4V4N790_9NEIS</name>